<organism evidence="2 3">
    <name type="scientific">Streptomyces sp. 900105755</name>
    <dbReference type="NCBI Taxonomy" id="3154389"/>
    <lineage>
        <taxon>Bacteria</taxon>
        <taxon>Bacillati</taxon>
        <taxon>Actinomycetota</taxon>
        <taxon>Actinomycetes</taxon>
        <taxon>Kitasatosporales</taxon>
        <taxon>Streptomycetaceae</taxon>
        <taxon>Streptomyces</taxon>
    </lineage>
</organism>
<dbReference type="RefSeq" id="WP_351961670.1">
    <property type="nucleotide sequence ID" value="NZ_JBEOZM010000030.1"/>
</dbReference>
<evidence type="ECO:0000313" key="2">
    <source>
        <dbReference type="EMBL" id="MER6273398.1"/>
    </source>
</evidence>
<keyword evidence="1" id="KW-0732">Signal</keyword>
<dbReference type="PROSITE" id="PS51318">
    <property type="entry name" value="TAT"/>
    <property type="match status" value="1"/>
</dbReference>
<accession>A0ABV1TTP0</accession>
<dbReference type="EMBL" id="JBEOZM010000030">
    <property type="protein sequence ID" value="MER6273398.1"/>
    <property type="molecule type" value="Genomic_DNA"/>
</dbReference>
<proteinExistence type="predicted"/>
<reference evidence="2 3" key="1">
    <citation type="submission" date="2024-06" db="EMBL/GenBank/DDBJ databases">
        <title>The Natural Products Discovery Center: Release of the First 8490 Sequenced Strains for Exploring Actinobacteria Biosynthetic Diversity.</title>
        <authorList>
            <person name="Kalkreuter E."/>
            <person name="Kautsar S.A."/>
            <person name="Yang D."/>
            <person name="Bader C.D."/>
            <person name="Teijaro C.N."/>
            <person name="Fluegel L."/>
            <person name="Davis C.M."/>
            <person name="Simpson J.R."/>
            <person name="Lauterbach L."/>
            <person name="Steele A.D."/>
            <person name="Gui C."/>
            <person name="Meng S."/>
            <person name="Li G."/>
            <person name="Viehrig K."/>
            <person name="Ye F."/>
            <person name="Su P."/>
            <person name="Kiefer A.F."/>
            <person name="Nichols A."/>
            <person name="Cepeda A.J."/>
            <person name="Yan W."/>
            <person name="Fan B."/>
            <person name="Jiang Y."/>
            <person name="Adhikari A."/>
            <person name="Zheng C.-J."/>
            <person name="Schuster L."/>
            <person name="Cowan T.M."/>
            <person name="Smanski M.J."/>
            <person name="Chevrette M.G."/>
            <person name="De Carvalho L.P.S."/>
            <person name="Shen B."/>
        </authorList>
    </citation>
    <scope>NUCLEOTIDE SEQUENCE [LARGE SCALE GENOMIC DNA]</scope>
    <source>
        <strain evidence="2 3">NPDC001694</strain>
    </source>
</reference>
<feature type="signal peptide" evidence="1">
    <location>
        <begin position="1"/>
        <end position="23"/>
    </location>
</feature>
<sequence length="66" mass="6559">MSLPSRRGALKLTAGLALLGAGALTGCGRGDATTAAKSSATPIDDSPATGTLSVWAARGTRTSWTR</sequence>
<evidence type="ECO:0000256" key="1">
    <source>
        <dbReference type="SAM" id="SignalP"/>
    </source>
</evidence>
<feature type="chain" id="PRO_5047339989" evidence="1">
    <location>
        <begin position="24"/>
        <end position="66"/>
    </location>
</feature>
<comment type="caution">
    <text evidence="2">The sequence shown here is derived from an EMBL/GenBank/DDBJ whole genome shotgun (WGS) entry which is preliminary data.</text>
</comment>
<name>A0ABV1TTP0_9ACTN</name>
<protein>
    <submittedName>
        <fullName evidence="2">Uncharacterized protein</fullName>
    </submittedName>
</protein>
<dbReference type="PROSITE" id="PS51257">
    <property type="entry name" value="PROKAR_LIPOPROTEIN"/>
    <property type="match status" value="1"/>
</dbReference>
<keyword evidence="3" id="KW-1185">Reference proteome</keyword>
<evidence type="ECO:0000313" key="3">
    <source>
        <dbReference type="Proteomes" id="UP001490365"/>
    </source>
</evidence>
<dbReference type="InterPro" id="IPR006311">
    <property type="entry name" value="TAT_signal"/>
</dbReference>
<gene>
    <name evidence="2" type="ORF">ABT211_39940</name>
</gene>
<dbReference type="Proteomes" id="UP001490365">
    <property type="component" value="Unassembled WGS sequence"/>
</dbReference>